<gene>
    <name evidence="7" type="ORF">A4H34_01825</name>
</gene>
<organism evidence="7 8">
    <name type="scientific">Peptidiphaga gingivicola</name>
    <dbReference type="NCBI Taxonomy" id="2741497"/>
    <lineage>
        <taxon>Bacteria</taxon>
        <taxon>Bacillati</taxon>
        <taxon>Actinomycetota</taxon>
        <taxon>Actinomycetes</taxon>
        <taxon>Actinomycetales</taxon>
        <taxon>Actinomycetaceae</taxon>
        <taxon>Peptidiphaga</taxon>
    </lineage>
</organism>
<evidence type="ECO:0000256" key="4">
    <source>
        <dbReference type="ARBA" id="ARBA00022989"/>
    </source>
</evidence>
<feature type="transmembrane region" description="Helical" evidence="6">
    <location>
        <begin position="189"/>
        <end position="209"/>
    </location>
</feature>
<comment type="caution">
    <text evidence="7">The sequence shown here is derived from an EMBL/GenBank/DDBJ whole genome shotgun (WGS) entry which is preliminary data.</text>
</comment>
<dbReference type="Proteomes" id="UP000078368">
    <property type="component" value="Unassembled WGS sequence"/>
</dbReference>
<dbReference type="Pfam" id="PF01554">
    <property type="entry name" value="MatE"/>
    <property type="match status" value="2"/>
</dbReference>
<evidence type="ECO:0000256" key="2">
    <source>
        <dbReference type="ARBA" id="ARBA00010199"/>
    </source>
</evidence>
<dbReference type="PANTHER" id="PTHR42893:SF46">
    <property type="entry name" value="PROTEIN DETOXIFICATION 44, CHLOROPLASTIC"/>
    <property type="match status" value="1"/>
</dbReference>
<proteinExistence type="inferred from homology"/>
<keyword evidence="8" id="KW-1185">Reference proteome</keyword>
<dbReference type="EMBL" id="LVZK01000001">
    <property type="protein sequence ID" value="OAP85953.1"/>
    <property type="molecule type" value="Genomic_DNA"/>
</dbReference>
<dbReference type="GO" id="GO:0005886">
    <property type="term" value="C:plasma membrane"/>
    <property type="evidence" value="ECO:0007669"/>
    <property type="project" value="TreeGrafter"/>
</dbReference>
<evidence type="ECO:0000313" key="7">
    <source>
        <dbReference type="EMBL" id="OAP85953.1"/>
    </source>
</evidence>
<comment type="similarity">
    <text evidence="2">Belongs to the multi antimicrobial extrusion (MATE) (TC 2.A.66.1) family.</text>
</comment>
<name>A0A179B403_9ACTO</name>
<evidence type="ECO:0000256" key="6">
    <source>
        <dbReference type="SAM" id="Phobius"/>
    </source>
</evidence>
<dbReference type="InterPro" id="IPR002528">
    <property type="entry name" value="MATE_fam"/>
</dbReference>
<feature type="transmembrane region" description="Helical" evidence="6">
    <location>
        <begin position="91"/>
        <end position="113"/>
    </location>
</feature>
<evidence type="ECO:0000256" key="3">
    <source>
        <dbReference type="ARBA" id="ARBA00022692"/>
    </source>
</evidence>
<evidence type="ECO:0000256" key="1">
    <source>
        <dbReference type="ARBA" id="ARBA00004141"/>
    </source>
</evidence>
<dbReference type="InterPro" id="IPR044644">
    <property type="entry name" value="DinF-like"/>
</dbReference>
<keyword evidence="4 6" id="KW-1133">Transmembrane helix</keyword>
<dbReference type="STRING" id="1823756.A4H34_01825"/>
<accession>A0A179B403</accession>
<dbReference type="GO" id="GO:0042910">
    <property type="term" value="F:xenobiotic transmembrane transporter activity"/>
    <property type="evidence" value="ECO:0007669"/>
    <property type="project" value="InterPro"/>
</dbReference>
<reference evidence="7 8" key="1">
    <citation type="submission" date="2016-04" db="EMBL/GenBank/DDBJ databases">
        <title>Peptidophaga gingivicola gen. nov., sp. nov., isolated from human subgingival plaque.</title>
        <authorList>
            <person name="Beall C.J."/>
            <person name="Mokrzan E.M."/>
            <person name="Griffen A.L."/>
            <person name="Leys E.J."/>
        </authorList>
    </citation>
    <scope>NUCLEOTIDE SEQUENCE [LARGE SCALE GENOMIC DNA]</scope>
    <source>
        <strain evidence="7 8">BA112</strain>
    </source>
</reference>
<dbReference type="PANTHER" id="PTHR42893">
    <property type="entry name" value="PROTEIN DETOXIFICATION 44, CHLOROPLASTIC-RELATED"/>
    <property type="match status" value="1"/>
</dbReference>
<dbReference type="AlphaFoldDB" id="A0A179B403"/>
<sequence>MTSPDRGRILDRQIRAYALPSLATLLAEPLLLASDTAMVGHLGTLPLAGLSLSSTIMSTIVGLCIFLAYATTSAAGKLVGAGRRGEAARQGIEGMWLALGIGLGLALVLLAFGEPILRLFGPDAATLAQAERYLRASSPGLPGMLLVLAATGTLRGFGDTKRPMYAATAGALANIPVNYALIYPLGWGVAGAGAGTAIVQTGMGLWMAWQISRIARKEGASLMPTRGGIVSALGQAGPLIVRTLCLRAVMLAEIAVATDLGAESLAANQITMTVWHFAAYGLDSLATAAQILIATAMGAPEGRADAVREVLNRCLRFGVVTGAVLGAALAAASFALPSAMGAEAGVGRLATLSLIVAACCLPVASVAYILDGVLIGALDTRRLAWFMLASLAIFAPVAWALGRAHAAWPGVPTSLLFAALWTAYAGLFMATRAVTMLIRARSGRPFERP</sequence>
<feature type="transmembrane region" description="Helical" evidence="6">
    <location>
        <begin position="317"/>
        <end position="337"/>
    </location>
</feature>
<protein>
    <submittedName>
        <fullName evidence="7">MATE family efflux transporter</fullName>
    </submittedName>
</protein>
<feature type="transmembrane region" description="Helical" evidence="6">
    <location>
        <begin position="382"/>
        <end position="402"/>
    </location>
</feature>
<feature type="transmembrane region" description="Helical" evidence="6">
    <location>
        <begin position="133"/>
        <end position="152"/>
    </location>
</feature>
<feature type="transmembrane region" description="Helical" evidence="6">
    <location>
        <begin position="414"/>
        <end position="438"/>
    </location>
</feature>
<keyword evidence="5 6" id="KW-0472">Membrane</keyword>
<dbReference type="NCBIfam" id="TIGR00797">
    <property type="entry name" value="matE"/>
    <property type="match status" value="1"/>
</dbReference>
<comment type="subcellular location">
    <subcellularLocation>
        <location evidence="1">Membrane</location>
        <topology evidence="1">Multi-pass membrane protein</topology>
    </subcellularLocation>
</comment>
<keyword evidence="3 6" id="KW-0812">Transmembrane</keyword>
<feature type="transmembrane region" description="Helical" evidence="6">
    <location>
        <begin position="349"/>
        <end position="370"/>
    </location>
</feature>
<feature type="transmembrane region" description="Helical" evidence="6">
    <location>
        <begin position="49"/>
        <end position="70"/>
    </location>
</feature>
<dbReference type="RefSeq" id="WP_009198139.1">
    <property type="nucleotide sequence ID" value="NZ_LVZK01000001.1"/>
</dbReference>
<evidence type="ECO:0000313" key="8">
    <source>
        <dbReference type="Proteomes" id="UP000078368"/>
    </source>
</evidence>
<evidence type="ECO:0000256" key="5">
    <source>
        <dbReference type="ARBA" id="ARBA00023136"/>
    </source>
</evidence>
<dbReference type="GO" id="GO:0015297">
    <property type="term" value="F:antiporter activity"/>
    <property type="evidence" value="ECO:0007669"/>
    <property type="project" value="InterPro"/>
</dbReference>